<name>C9MTH2_9BACT</name>
<reference evidence="2 3" key="1">
    <citation type="submission" date="2009-09" db="EMBL/GenBank/DDBJ databases">
        <authorList>
            <person name="Weinstock G."/>
            <person name="Sodergren E."/>
            <person name="Clifton S."/>
            <person name="Fulton L."/>
            <person name="Fulton B."/>
            <person name="Courtney L."/>
            <person name="Fronick C."/>
            <person name="Harrison M."/>
            <person name="Strong C."/>
            <person name="Farmer C."/>
            <person name="Delahaunty K."/>
            <person name="Markovic C."/>
            <person name="Hall O."/>
            <person name="Minx P."/>
            <person name="Tomlinson C."/>
            <person name="Mitreva M."/>
            <person name="Nelson J."/>
            <person name="Hou S."/>
            <person name="Wollam A."/>
            <person name="Pepin K.H."/>
            <person name="Johnson M."/>
            <person name="Bhonagiri V."/>
            <person name="Nash W.E."/>
            <person name="Warren W."/>
            <person name="Chinwalla A."/>
            <person name="Mardis E.R."/>
            <person name="Wilson R.K."/>
        </authorList>
    </citation>
    <scope>NUCLEOTIDE SEQUENCE [LARGE SCALE GENOMIC DNA]</scope>
    <source>
        <strain evidence="2 3">F0319</strain>
    </source>
</reference>
<dbReference type="Proteomes" id="UP000003327">
    <property type="component" value="Unassembled WGS sequence"/>
</dbReference>
<evidence type="ECO:0000313" key="3">
    <source>
        <dbReference type="Proteomes" id="UP000003327"/>
    </source>
</evidence>
<proteinExistence type="predicted"/>
<dbReference type="HOGENOM" id="CLU_2274868_0_0_10"/>
<sequence>MDVVPQSRDRRPRLSAQHSTLHYKQTPLCGQTRASVPTILLCLSYFVTLSSLLIMLSLVGKNRWNENKETPFSVREGRSFVSKKASPCNEETPSYIECHPTA</sequence>
<accession>C9MTH2</accession>
<comment type="caution">
    <text evidence="2">The sequence shown here is derived from an EMBL/GenBank/DDBJ whole genome shotgun (WGS) entry which is preliminary data.</text>
</comment>
<feature type="transmembrane region" description="Helical" evidence="1">
    <location>
        <begin position="38"/>
        <end position="59"/>
    </location>
</feature>
<keyword evidence="1" id="KW-0472">Membrane</keyword>
<gene>
    <name evidence="2" type="ORF">HMPREF0973_02948</name>
</gene>
<keyword evidence="1" id="KW-0812">Transmembrane</keyword>
<protein>
    <submittedName>
        <fullName evidence="2">Uncharacterized protein</fullName>
    </submittedName>
</protein>
<dbReference type="STRING" id="649761.HMPREF0973_02948"/>
<evidence type="ECO:0000313" key="2">
    <source>
        <dbReference type="EMBL" id="EEX17207.1"/>
    </source>
</evidence>
<keyword evidence="3" id="KW-1185">Reference proteome</keyword>
<organism evidence="2 3">
    <name type="scientific">Prevotella veroralis F0319</name>
    <dbReference type="NCBI Taxonomy" id="649761"/>
    <lineage>
        <taxon>Bacteria</taxon>
        <taxon>Pseudomonadati</taxon>
        <taxon>Bacteroidota</taxon>
        <taxon>Bacteroidia</taxon>
        <taxon>Bacteroidales</taxon>
        <taxon>Prevotellaceae</taxon>
        <taxon>Prevotella</taxon>
    </lineage>
</organism>
<keyword evidence="1" id="KW-1133">Transmembrane helix</keyword>
<dbReference type="AlphaFoldDB" id="C9MTH2"/>
<evidence type="ECO:0000256" key="1">
    <source>
        <dbReference type="SAM" id="Phobius"/>
    </source>
</evidence>
<dbReference type="EMBL" id="ACVA01000073">
    <property type="protein sequence ID" value="EEX17207.1"/>
    <property type="molecule type" value="Genomic_DNA"/>
</dbReference>